<gene>
    <name evidence="1" type="ORF">C7435_2632</name>
</gene>
<name>A0A495D420_9PROT</name>
<reference evidence="1 2" key="1">
    <citation type="submission" date="2018-10" db="EMBL/GenBank/DDBJ databases">
        <title>Genomic Encyclopedia of Type Strains, Phase IV (KMG-IV): sequencing the most valuable type-strain genomes for metagenomic binning, comparative biology and taxonomic classification.</title>
        <authorList>
            <person name="Goeker M."/>
        </authorList>
    </citation>
    <scope>NUCLEOTIDE SEQUENCE [LARGE SCALE GENOMIC DNA]</scope>
    <source>
        <strain evidence="1 2">DSM 4734</strain>
    </source>
</reference>
<organism evidence="1 2">
    <name type="scientific">Maricaulis maris</name>
    <dbReference type="NCBI Taxonomy" id="74318"/>
    <lineage>
        <taxon>Bacteria</taxon>
        <taxon>Pseudomonadati</taxon>
        <taxon>Pseudomonadota</taxon>
        <taxon>Alphaproteobacteria</taxon>
        <taxon>Maricaulales</taxon>
        <taxon>Maricaulaceae</taxon>
        <taxon>Maricaulis</taxon>
    </lineage>
</organism>
<sequence>MSGTPKLVDTRTAQWVIDRLGWIIETFGPEKPIASTELVLPLPGYFSFDADTPEARAEQIFRRTAVYCGVADWEVDLTPFDRNRPHEVGTFWHLRPAADAPAGTFSLSPDSNRPQISYASDLIETPVVLIATFAHEISHLVLMTRERPDWMGEAEEELVTDLFAVYLGFGVFLANSAFQFDQSSSFDRQGWSSSRLGYLSEDTLLFAIAMFLAVQRQSEIEVTALKPGLRKRFDKARKQVAALSTEVTELRNLDAAAQRPD</sequence>
<comment type="caution">
    <text evidence="1">The sequence shown here is derived from an EMBL/GenBank/DDBJ whole genome shotgun (WGS) entry which is preliminary data.</text>
</comment>
<protein>
    <submittedName>
        <fullName evidence="1">Uncharacterized protein</fullName>
    </submittedName>
</protein>
<dbReference type="Proteomes" id="UP000273675">
    <property type="component" value="Unassembled WGS sequence"/>
</dbReference>
<proteinExistence type="predicted"/>
<dbReference type="AlphaFoldDB" id="A0A495D420"/>
<evidence type="ECO:0000313" key="2">
    <source>
        <dbReference type="Proteomes" id="UP000273675"/>
    </source>
</evidence>
<accession>A0A495D420</accession>
<evidence type="ECO:0000313" key="1">
    <source>
        <dbReference type="EMBL" id="RKQ95529.1"/>
    </source>
</evidence>
<dbReference type="EMBL" id="RBIM01000006">
    <property type="protein sequence ID" value="RKQ95529.1"/>
    <property type="molecule type" value="Genomic_DNA"/>
</dbReference>